<keyword evidence="5" id="KW-1185">Reference proteome</keyword>
<proteinExistence type="predicted"/>
<dbReference type="Proteomes" id="UP000325333">
    <property type="component" value="Unassembled WGS sequence"/>
</dbReference>
<evidence type="ECO:0000313" key="3">
    <source>
        <dbReference type="EMBL" id="MFL7902437.1"/>
    </source>
</evidence>
<evidence type="ECO:0000313" key="5">
    <source>
        <dbReference type="Proteomes" id="UP001628281"/>
    </source>
</evidence>
<dbReference type="AlphaFoldDB" id="A0A5B0KYF0"/>
<evidence type="ECO:0000313" key="2">
    <source>
        <dbReference type="EMBL" id="KAA1055984.1"/>
    </source>
</evidence>
<name>A0A5B0KYF0_9PROT</name>
<evidence type="ECO:0000259" key="1">
    <source>
        <dbReference type="Pfam" id="PF06568"/>
    </source>
</evidence>
<dbReference type="RefSeq" id="WP_247897115.1">
    <property type="nucleotide sequence ID" value="NZ_CP032322.1"/>
</dbReference>
<comment type="caution">
    <text evidence="2">The sequence shown here is derived from an EMBL/GenBank/DDBJ whole genome shotgun (WGS) entry which is preliminary data.</text>
</comment>
<dbReference type="InterPro" id="IPR009506">
    <property type="entry name" value="YjiS-like"/>
</dbReference>
<dbReference type="EMBL" id="JBJLSN010000019">
    <property type="protein sequence ID" value="MFL7902437.1"/>
    <property type="molecule type" value="Genomic_DNA"/>
</dbReference>
<reference evidence="3 5" key="2">
    <citation type="submission" date="2024-11" db="EMBL/GenBank/DDBJ databases">
        <title>Draft genome sequences of two bacteria associated to sugarcane roots in Colombia.</title>
        <authorList>
            <person name="Pardo-Diaz S."/>
            <person name="Masmela-Mendoza J."/>
            <person name="Delgadillo-Duran P."/>
            <person name="Bautista E.J."/>
            <person name="Rojas-Tapias D.F."/>
        </authorList>
    </citation>
    <scope>NUCLEOTIDE SEQUENCE [LARGE SCALE GENOMIC DNA]</scope>
    <source>
        <strain evidence="3 5">Ap18</strain>
    </source>
</reference>
<sequence length="79" mass="8715">MSRRALGAVSADRGMLSLGHAGTDGAQGFVKRALGEVLGMIERHRQRRSLAALDDHLLRDVGLSRTDARREADKAFWQE</sequence>
<feature type="domain" description="YjiS-like" evidence="1">
    <location>
        <begin position="42"/>
        <end position="69"/>
    </location>
</feature>
<dbReference type="Pfam" id="PF06568">
    <property type="entry name" value="YjiS-like"/>
    <property type="match status" value="1"/>
</dbReference>
<reference evidence="2 4" key="1">
    <citation type="submission" date="2019-07" db="EMBL/GenBank/DDBJ databases">
        <title>Genome sequencing of the stress-tolerant strain Azospirillum brasilense Az19.</title>
        <authorList>
            <person name="Maroniche G.A."/>
            <person name="Garcia J.E."/>
            <person name="Pagnussat L."/>
            <person name="Amenta M."/>
            <person name="Creus C.M."/>
        </authorList>
    </citation>
    <scope>NUCLEOTIDE SEQUENCE [LARGE SCALE GENOMIC DNA]</scope>
    <source>
        <strain evidence="2 4">Az19</strain>
    </source>
</reference>
<gene>
    <name evidence="3" type="ORF">ACJ41P_14975</name>
    <name evidence="2" type="ORF">FH063_004959</name>
</gene>
<dbReference type="EMBL" id="VEWN01000005">
    <property type="protein sequence ID" value="KAA1055984.1"/>
    <property type="molecule type" value="Genomic_DNA"/>
</dbReference>
<accession>A0A5B0KYF0</accession>
<protein>
    <submittedName>
        <fullName evidence="3">DUF1127 domain-containing protein</fullName>
    </submittedName>
</protein>
<evidence type="ECO:0000313" key="4">
    <source>
        <dbReference type="Proteomes" id="UP000325333"/>
    </source>
</evidence>
<dbReference type="Proteomes" id="UP001628281">
    <property type="component" value="Unassembled WGS sequence"/>
</dbReference>
<organism evidence="2 4">
    <name type="scientific">Azospirillum argentinense</name>
    <dbReference type="NCBI Taxonomy" id="2970906"/>
    <lineage>
        <taxon>Bacteria</taxon>
        <taxon>Pseudomonadati</taxon>
        <taxon>Pseudomonadota</taxon>
        <taxon>Alphaproteobacteria</taxon>
        <taxon>Rhodospirillales</taxon>
        <taxon>Azospirillaceae</taxon>
        <taxon>Azospirillum</taxon>
    </lineage>
</organism>